<dbReference type="EMBL" id="KX765031">
    <property type="protein sequence ID" value="AOZ56117.1"/>
    <property type="molecule type" value="Genomic_DNA"/>
</dbReference>
<keyword evidence="3 5" id="KW-0687">Ribonucleoprotein</keyword>
<dbReference type="AlphaFoldDB" id="A0A1L2JK66"/>
<dbReference type="PANTHER" id="PTHR21569:SF16">
    <property type="entry name" value="RIBOSOMAL PROTEIN S16"/>
    <property type="match status" value="1"/>
</dbReference>
<dbReference type="InterPro" id="IPR020568">
    <property type="entry name" value="Ribosomal_Su5_D2-typ_SF"/>
</dbReference>
<evidence type="ECO:0000256" key="3">
    <source>
        <dbReference type="ARBA" id="ARBA00023274"/>
    </source>
</evidence>
<dbReference type="NCBIfam" id="NF001749">
    <property type="entry name" value="PRK00474.1"/>
    <property type="match status" value="1"/>
</dbReference>
<evidence type="ECO:0000256" key="5">
    <source>
        <dbReference type="RuleBase" id="RU003815"/>
    </source>
</evidence>
<comment type="similarity">
    <text evidence="1 5">Belongs to the universal ribosomal protein uS9 family.</text>
</comment>
<dbReference type="GO" id="GO:0022627">
    <property type="term" value="C:cytosolic small ribosomal subunit"/>
    <property type="evidence" value="ECO:0007669"/>
    <property type="project" value="UniProtKB-UniRule"/>
</dbReference>
<dbReference type="Pfam" id="PF00380">
    <property type="entry name" value="Ribosomal_S9"/>
    <property type="match status" value="1"/>
</dbReference>
<evidence type="ECO:0000256" key="2">
    <source>
        <dbReference type="ARBA" id="ARBA00022980"/>
    </source>
</evidence>
<dbReference type="Gene3D" id="3.30.230.10">
    <property type="match status" value="1"/>
</dbReference>
<dbReference type="InterPro" id="IPR019958">
    <property type="entry name" value="Ribosomal_uS9_archaeal"/>
</dbReference>
<accession>A0A1L2JK66</accession>
<evidence type="ECO:0000256" key="7">
    <source>
        <dbReference type="SAM" id="MobiDB-lite"/>
    </source>
</evidence>
<dbReference type="PANTHER" id="PTHR21569">
    <property type="entry name" value="RIBOSOMAL PROTEIN S9"/>
    <property type="match status" value="1"/>
</dbReference>
<dbReference type="PROSITE" id="PS00360">
    <property type="entry name" value="RIBOSOMAL_S9"/>
    <property type="match status" value="1"/>
</dbReference>
<dbReference type="InterPro" id="IPR014721">
    <property type="entry name" value="Ribsml_uS5_D2-typ_fold_subgr"/>
</dbReference>
<dbReference type="GO" id="GO:0003723">
    <property type="term" value="F:RNA binding"/>
    <property type="evidence" value="ECO:0007669"/>
    <property type="project" value="TreeGrafter"/>
</dbReference>
<evidence type="ECO:0000313" key="8">
    <source>
        <dbReference type="EMBL" id="AOZ56117.1"/>
    </source>
</evidence>
<organism evidence="8">
    <name type="scientific">uncultured korarchaeote</name>
    <dbReference type="NCBI Taxonomy" id="161241"/>
    <lineage>
        <taxon>Archaea</taxon>
        <taxon>Thermoproteota</taxon>
        <taxon>environmental samples</taxon>
    </lineage>
</organism>
<sequence>MSDNEQIKTAFASAKRKTSKAFVTITPGSGRLLINSMPLNVFCTNRISVMRIQEPLLLIDDKLRNSIDIKVKVKGGGFMSQADAIRTAIAKAIVRYTGSEELKKTFIEYDRHLLVEDPRRTEPKKYGGPSARARVQKSYR</sequence>
<dbReference type="InterPro" id="IPR020574">
    <property type="entry name" value="Ribosomal_uS9_CS"/>
</dbReference>
<dbReference type="NCBIfam" id="TIGR03627">
    <property type="entry name" value="uS9_arch"/>
    <property type="match status" value="1"/>
</dbReference>
<dbReference type="SUPFAM" id="SSF54211">
    <property type="entry name" value="Ribosomal protein S5 domain 2-like"/>
    <property type="match status" value="1"/>
</dbReference>
<dbReference type="GO" id="GO:0000462">
    <property type="term" value="P:maturation of SSU-rRNA from tricistronic rRNA transcript (SSU-rRNA, 5.8S rRNA, LSU-rRNA)"/>
    <property type="evidence" value="ECO:0007669"/>
    <property type="project" value="TreeGrafter"/>
</dbReference>
<evidence type="ECO:0000256" key="6">
    <source>
        <dbReference type="RuleBase" id="RU003817"/>
    </source>
</evidence>
<evidence type="ECO:0000256" key="1">
    <source>
        <dbReference type="ARBA" id="ARBA00005251"/>
    </source>
</evidence>
<feature type="region of interest" description="Disordered" evidence="7">
    <location>
        <begin position="118"/>
        <end position="140"/>
    </location>
</feature>
<evidence type="ECO:0000256" key="4">
    <source>
        <dbReference type="NCBIfam" id="TIGR03627"/>
    </source>
</evidence>
<reference evidence="8" key="1">
    <citation type="journal article" date="2017" name="Nature">
        <title>Metagenomic exploration of ASGARD archaea illuminates the origin of cellular complexity in eukaryotes.</title>
        <authorList>
            <person name="Zaremba-Niedzwiedzka K."/>
            <person name="Caceres E.F."/>
            <person name="Saw J.H.W."/>
            <person name="Backstrom D."/>
            <person name="Juzokaite L."/>
            <person name="Vancaester E."/>
            <person name="Seitz K.W."/>
            <person name="Anantharaman K."/>
            <person name="Starnawski P."/>
            <person name="Kjeldsen K.U."/>
            <person name="Stott M.B."/>
            <person name="Nunoura T."/>
            <person name="Banfield J.F."/>
            <person name="Schramm A."/>
            <person name="Baker B.J."/>
            <person name="Spang A."/>
            <person name="Ettema T.J.G."/>
        </authorList>
    </citation>
    <scope>NUCLEOTIDE SEQUENCE</scope>
    <source>
        <strain evidence="8">TIV_1</strain>
    </source>
</reference>
<dbReference type="InterPro" id="IPR000754">
    <property type="entry name" value="Ribosomal_uS9"/>
</dbReference>
<proteinExistence type="inferred from homology"/>
<dbReference type="GO" id="GO:0006412">
    <property type="term" value="P:translation"/>
    <property type="evidence" value="ECO:0007669"/>
    <property type="project" value="UniProtKB-UniRule"/>
</dbReference>
<name>A0A1L2JK66_9CREN</name>
<protein>
    <recommendedName>
        <fullName evidence="4 6">30S ribosomal protein S9</fullName>
    </recommendedName>
</protein>
<dbReference type="GO" id="GO:0003735">
    <property type="term" value="F:structural constituent of ribosome"/>
    <property type="evidence" value="ECO:0007669"/>
    <property type="project" value="UniProtKB-UniRule"/>
</dbReference>
<keyword evidence="2 5" id="KW-0689">Ribosomal protein</keyword>